<keyword evidence="13" id="KW-0030">Aminoacyl-tRNA synthetase</keyword>
<evidence type="ECO:0000256" key="2">
    <source>
        <dbReference type="ARBA" id="ARBA00004496"/>
    </source>
</evidence>
<evidence type="ECO:0000256" key="10">
    <source>
        <dbReference type="ARBA" id="ARBA00022840"/>
    </source>
</evidence>
<evidence type="ECO:0000256" key="11">
    <source>
        <dbReference type="ARBA" id="ARBA00022884"/>
    </source>
</evidence>
<dbReference type="EMBL" id="PFBJ01000012">
    <property type="protein sequence ID" value="PIT91060.1"/>
    <property type="molecule type" value="Genomic_DNA"/>
</dbReference>
<evidence type="ECO:0000256" key="16">
    <source>
        <dbReference type="PROSITE-ProRule" id="PRU00209"/>
    </source>
</evidence>
<evidence type="ECO:0000313" key="18">
    <source>
        <dbReference type="EMBL" id="PIT91060.1"/>
    </source>
</evidence>
<evidence type="ECO:0000256" key="15">
    <source>
        <dbReference type="ARBA" id="ARBA00047364"/>
    </source>
</evidence>
<evidence type="ECO:0000256" key="14">
    <source>
        <dbReference type="ARBA" id="ARBA00030904"/>
    </source>
</evidence>
<dbReference type="Proteomes" id="UP000228809">
    <property type="component" value="Unassembled WGS sequence"/>
</dbReference>
<comment type="subunit">
    <text evidence="3">Homodimer.</text>
</comment>
<dbReference type="PANTHER" id="PTHR11586:SF37">
    <property type="entry name" value="TRNA-BINDING DOMAIN-CONTAINING PROTEIN"/>
    <property type="match status" value="1"/>
</dbReference>
<comment type="subcellular location">
    <subcellularLocation>
        <location evidence="2">Cytoplasm</location>
    </subcellularLocation>
</comment>
<reference evidence="19" key="1">
    <citation type="submission" date="2017-09" db="EMBL/GenBank/DDBJ databases">
        <title>Depth-based differentiation of microbial function through sediment-hosted aquifers and enrichment of novel symbionts in the deep terrestrial subsurface.</title>
        <authorList>
            <person name="Probst A.J."/>
            <person name="Ladd B."/>
            <person name="Jarett J.K."/>
            <person name="Geller-Mcgrath D.E."/>
            <person name="Sieber C.M.K."/>
            <person name="Emerson J.B."/>
            <person name="Anantharaman K."/>
            <person name="Thomas B.C."/>
            <person name="Malmstrom R."/>
            <person name="Stieglmeier M."/>
            <person name="Klingl A."/>
            <person name="Woyke T."/>
            <person name="Ryan C.M."/>
            <person name="Banfield J.F."/>
        </authorList>
    </citation>
    <scope>NUCLEOTIDE SEQUENCE [LARGE SCALE GENOMIC DNA]</scope>
</reference>
<dbReference type="FunFam" id="2.40.50.140:FF:000042">
    <property type="entry name" value="Methionine--tRNA ligase"/>
    <property type="match status" value="1"/>
</dbReference>
<keyword evidence="10" id="KW-0067">ATP-binding</keyword>
<organism evidence="18 19">
    <name type="scientific">Candidatus Kaiserbacteria bacterium CG10_big_fil_rev_8_21_14_0_10_49_17</name>
    <dbReference type="NCBI Taxonomy" id="1974609"/>
    <lineage>
        <taxon>Bacteria</taxon>
        <taxon>Candidatus Kaiseribacteriota</taxon>
    </lineage>
</organism>
<evidence type="ECO:0000256" key="12">
    <source>
        <dbReference type="ARBA" id="ARBA00022917"/>
    </source>
</evidence>
<dbReference type="CDD" id="cd02800">
    <property type="entry name" value="tRNA_bind_EcMetRS_like"/>
    <property type="match status" value="1"/>
</dbReference>
<name>A0A2M6WE30_9BACT</name>
<dbReference type="PROSITE" id="PS50886">
    <property type="entry name" value="TRBD"/>
    <property type="match status" value="1"/>
</dbReference>
<dbReference type="GO" id="GO:0005737">
    <property type="term" value="C:cytoplasm"/>
    <property type="evidence" value="ECO:0007669"/>
    <property type="project" value="UniProtKB-SubCell"/>
</dbReference>
<dbReference type="SUPFAM" id="SSF50249">
    <property type="entry name" value="Nucleic acid-binding proteins"/>
    <property type="match status" value="1"/>
</dbReference>
<feature type="domain" description="TRNA-binding" evidence="17">
    <location>
        <begin position="6"/>
        <end position="108"/>
    </location>
</feature>
<dbReference type="Pfam" id="PF01588">
    <property type="entry name" value="tRNA_bind"/>
    <property type="match status" value="1"/>
</dbReference>
<evidence type="ECO:0000256" key="5">
    <source>
        <dbReference type="ARBA" id="ARBA00018753"/>
    </source>
</evidence>
<accession>A0A2M6WE30</accession>
<dbReference type="AlphaFoldDB" id="A0A2M6WE30"/>
<keyword evidence="12" id="KW-0648">Protein biosynthesis</keyword>
<evidence type="ECO:0000256" key="1">
    <source>
        <dbReference type="ARBA" id="ARBA00003314"/>
    </source>
</evidence>
<comment type="function">
    <text evidence="1">Is required not only for elongation of protein synthesis but also for the initiation of all mRNA translation through initiator tRNA(fMet) aminoacylation.</text>
</comment>
<sequence length="108" mass="11775">MISYDDFAKLEARIGKVVDAEKVPDTDKLLKLSVDVGEEKPRQIISGIAEHVSPEDIIGKSYPFLVNLEPRVIRGHESQGMILAVGTPEGDFALLEPHVTVPPGSSIR</sequence>
<keyword evidence="9" id="KW-0547">Nucleotide-binding</keyword>
<evidence type="ECO:0000256" key="13">
    <source>
        <dbReference type="ARBA" id="ARBA00023146"/>
    </source>
</evidence>
<dbReference type="EC" id="6.1.1.10" evidence="4"/>
<keyword evidence="11 16" id="KW-0694">RNA-binding</keyword>
<dbReference type="InterPro" id="IPR012340">
    <property type="entry name" value="NA-bd_OB-fold"/>
</dbReference>
<dbReference type="GO" id="GO:0006431">
    <property type="term" value="P:methionyl-tRNA aminoacylation"/>
    <property type="evidence" value="ECO:0007669"/>
    <property type="project" value="InterPro"/>
</dbReference>
<dbReference type="Gene3D" id="2.40.50.140">
    <property type="entry name" value="Nucleic acid-binding proteins"/>
    <property type="match status" value="1"/>
</dbReference>
<dbReference type="InterPro" id="IPR002547">
    <property type="entry name" value="tRNA-bd_dom"/>
</dbReference>
<protein>
    <recommendedName>
        <fullName evidence="5">Methionine--tRNA ligase</fullName>
        <ecNumber evidence="4">6.1.1.10</ecNumber>
    </recommendedName>
    <alternativeName>
        <fullName evidence="14">Methionyl-tRNA synthetase</fullName>
    </alternativeName>
</protein>
<evidence type="ECO:0000256" key="8">
    <source>
        <dbReference type="ARBA" id="ARBA00022598"/>
    </source>
</evidence>
<gene>
    <name evidence="18" type="ORF">COU17_02410</name>
</gene>
<evidence type="ECO:0000313" key="19">
    <source>
        <dbReference type="Proteomes" id="UP000228809"/>
    </source>
</evidence>
<comment type="caution">
    <text evidence="18">The sequence shown here is derived from an EMBL/GenBank/DDBJ whole genome shotgun (WGS) entry which is preliminary data.</text>
</comment>
<proteinExistence type="predicted"/>
<keyword evidence="8" id="KW-0436">Ligase</keyword>
<dbReference type="PANTHER" id="PTHR11586">
    <property type="entry name" value="TRNA-AMINOACYLATION COFACTOR ARC1 FAMILY MEMBER"/>
    <property type="match status" value="1"/>
</dbReference>
<dbReference type="GO" id="GO:0005524">
    <property type="term" value="F:ATP binding"/>
    <property type="evidence" value="ECO:0007669"/>
    <property type="project" value="UniProtKB-KW"/>
</dbReference>
<comment type="catalytic activity">
    <reaction evidence="15">
        <text>tRNA(Met) + L-methionine + ATP = L-methionyl-tRNA(Met) + AMP + diphosphate</text>
        <dbReference type="Rhea" id="RHEA:13481"/>
        <dbReference type="Rhea" id="RHEA-COMP:9667"/>
        <dbReference type="Rhea" id="RHEA-COMP:9698"/>
        <dbReference type="ChEBI" id="CHEBI:30616"/>
        <dbReference type="ChEBI" id="CHEBI:33019"/>
        <dbReference type="ChEBI" id="CHEBI:57844"/>
        <dbReference type="ChEBI" id="CHEBI:78442"/>
        <dbReference type="ChEBI" id="CHEBI:78530"/>
        <dbReference type="ChEBI" id="CHEBI:456215"/>
        <dbReference type="EC" id="6.1.1.10"/>
    </reaction>
</comment>
<evidence type="ECO:0000256" key="7">
    <source>
        <dbReference type="ARBA" id="ARBA00022555"/>
    </source>
</evidence>
<evidence type="ECO:0000256" key="4">
    <source>
        <dbReference type="ARBA" id="ARBA00012838"/>
    </source>
</evidence>
<keyword evidence="6" id="KW-0963">Cytoplasm</keyword>
<keyword evidence="7 16" id="KW-0820">tRNA-binding</keyword>
<evidence type="ECO:0000256" key="9">
    <source>
        <dbReference type="ARBA" id="ARBA00022741"/>
    </source>
</evidence>
<dbReference type="GO" id="GO:0004825">
    <property type="term" value="F:methionine-tRNA ligase activity"/>
    <property type="evidence" value="ECO:0007669"/>
    <property type="project" value="UniProtKB-EC"/>
</dbReference>
<dbReference type="InterPro" id="IPR004495">
    <property type="entry name" value="Met-tRNA-synth_bsu_C"/>
</dbReference>
<evidence type="ECO:0000256" key="6">
    <source>
        <dbReference type="ARBA" id="ARBA00022490"/>
    </source>
</evidence>
<dbReference type="GO" id="GO:0000049">
    <property type="term" value="F:tRNA binding"/>
    <property type="evidence" value="ECO:0007669"/>
    <property type="project" value="UniProtKB-UniRule"/>
</dbReference>
<dbReference type="InterPro" id="IPR051270">
    <property type="entry name" value="Tyrosine-tRNA_ligase_regulator"/>
</dbReference>
<evidence type="ECO:0000259" key="17">
    <source>
        <dbReference type="PROSITE" id="PS50886"/>
    </source>
</evidence>
<evidence type="ECO:0000256" key="3">
    <source>
        <dbReference type="ARBA" id="ARBA00011738"/>
    </source>
</evidence>